<dbReference type="InterPro" id="IPR021109">
    <property type="entry name" value="Peptidase_aspartic_dom_sf"/>
</dbReference>
<keyword evidence="2" id="KW-0645">Protease</keyword>
<dbReference type="InterPro" id="IPR033121">
    <property type="entry name" value="PEPTIDASE_A1"/>
</dbReference>
<organism evidence="10 11">
    <name type="scientific">Vermiconidia calcicola</name>
    <dbReference type="NCBI Taxonomy" id="1690605"/>
    <lineage>
        <taxon>Eukaryota</taxon>
        <taxon>Fungi</taxon>
        <taxon>Dikarya</taxon>
        <taxon>Ascomycota</taxon>
        <taxon>Pezizomycotina</taxon>
        <taxon>Dothideomycetes</taxon>
        <taxon>Dothideomycetidae</taxon>
        <taxon>Mycosphaerellales</taxon>
        <taxon>Extremaceae</taxon>
        <taxon>Vermiconidia</taxon>
    </lineage>
</organism>
<evidence type="ECO:0000259" key="9">
    <source>
        <dbReference type="PROSITE" id="PS51767"/>
    </source>
</evidence>
<feature type="active site" evidence="6">
    <location>
        <position position="85"/>
    </location>
</feature>
<dbReference type="GO" id="GO:0006508">
    <property type="term" value="P:proteolysis"/>
    <property type="evidence" value="ECO:0007669"/>
    <property type="project" value="UniProtKB-KW"/>
</dbReference>
<gene>
    <name evidence="10" type="ORF">LTR25_007939</name>
</gene>
<accession>A0AAV9PZ41</accession>
<keyword evidence="4" id="KW-0064">Aspartyl protease</keyword>
<feature type="chain" id="PRO_5043474364" description="Peptidase A1 domain-containing protein" evidence="8">
    <location>
        <begin position="20"/>
        <end position="400"/>
    </location>
</feature>
<keyword evidence="3 8" id="KW-0732">Signal</keyword>
<name>A0AAV9PZ41_9PEZI</name>
<keyword evidence="5" id="KW-0378">Hydrolase</keyword>
<evidence type="ECO:0000313" key="10">
    <source>
        <dbReference type="EMBL" id="KAK5532406.1"/>
    </source>
</evidence>
<reference evidence="10 11" key="1">
    <citation type="submission" date="2023-06" db="EMBL/GenBank/DDBJ databases">
        <title>Black Yeasts Isolated from many extreme environments.</title>
        <authorList>
            <person name="Coleine C."/>
            <person name="Stajich J.E."/>
            <person name="Selbmann L."/>
        </authorList>
    </citation>
    <scope>NUCLEOTIDE SEQUENCE [LARGE SCALE GENOMIC DNA]</scope>
    <source>
        <strain evidence="10 11">CCFEE 5887</strain>
    </source>
</reference>
<dbReference type="GO" id="GO:0004190">
    <property type="term" value="F:aspartic-type endopeptidase activity"/>
    <property type="evidence" value="ECO:0007669"/>
    <property type="project" value="UniProtKB-KW"/>
</dbReference>
<proteinExistence type="inferred from homology"/>
<feature type="signal peptide" evidence="8">
    <location>
        <begin position="1"/>
        <end position="19"/>
    </location>
</feature>
<dbReference type="PRINTS" id="PR00792">
    <property type="entry name" value="PEPSIN"/>
</dbReference>
<protein>
    <recommendedName>
        <fullName evidence="9">Peptidase A1 domain-containing protein</fullName>
    </recommendedName>
</protein>
<dbReference type="SUPFAM" id="SSF50630">
    <property type="entry name" value="Acid proteases"/>
    <property type="match status" value="1"/>
</dbReference>
<dbReference type="Pfam" id="PF00026">
    <property type="entry name" value="Asp"/>
    <property type="match status" value="1"/>
</dbReference>
<evidence type="ECO:0000256" key="3">
    <source>
        <dbReference type="ARBA" id="ARBA00022729"/>
    </source>
</evidence>
<sequence>MLFITLLYLFASFAALGEARPSLQLFSRRSPTNDVVKLPFNKRLSQRGSVKRDGLLPVTLTNDAISYDIEVEVGTPPQTLFLQLDTGSSDLWVLTPGSCDTTTCKCPTGGCTYFDAESSTTAELLDNSEVQFNFTYGSGQVSGKYVTDNIEVGGAQLSDAIIALAVDDIQESRGILGVGLPTGESHDIPTHAGILELLVEQGFISSTSYSLYLDDYALQTGQVIFGGFDTSLYTGQLVALPIVPSSDGDSRLTVEWTGLSIYVEGSMKYSSGGSSLDAAPATLLDSGTTLAYVPNDIFQAFAEIFSLEQDPDTGVWLGLCTIQSWNVRLEFAFGMAVTISVPASQILRAWDSSGTYCQFGFQPAGDSTLYILGDAFLTSAYVYYDFNAMQIGLAQAGWTA</sequence>
<dbReference type="PANTHER" id="PTHR47966">
    <property type="entry name" value="BETA-SITE APP-CLEAVING ENZYME, ISOFORM A-RELATED"/>
    <property type="match status" value="1"/>
</dbReference>
<evidence type="ECO:0000256" key="5">
    <source>
        <dbReference type="ARBA" id="ARBA00022801"/>
    </source>
</evidence>
<dbReference type="PROSITE" id="PS51767">
    <property type="entry name" value="PEPTIDASE_A1"/>
    <property type="match status" value="1"/>
</dbReference>
<evidence type="ECO:0000256" key="7">
    <source>
        <dbReference type="PIRSR" id="PIRSR601461-2"/>
    </source>
</evidence>
<keyword evidence="11" id="KW-1185">Reference proteome</keyword>
<feature type="disulfide bond" evidence="7">
    <location>
        <begin position="320"/>
        <end position="357"/>
    </location>
</feature>
<dbReference type="InterPro" id="IPR001461">
    <property type="entry name" value="Aspartic_peptidase_A1"/>
</dbReference>
<feature type="active site" evidence="6">
    <location>
        <position position="285"/>
    </location>
</feature>
<evidence type="ECO:0000256" key="1">
    <source>
        <dbReference type="ARBA" id="ARBA00007447"/>
    </source>
</evidence>
<evidence type="ECO:0000256" key="6">
    <source>
        <dbReference type="PIRSR" id="PIRSR601461-1"/>
    </source>
</evidence>
<dbReference type="AlphaFoldDB" id="A0AAV9PZ41"/>
<feature type="domain" description="Peptidase A1" evidence="9">
    <location>
        <begin position="67"/>
        <end position="394"/>
    </location>
</feature>
<dbReference type="Proteomes" id="UP001345827">
    <property type="component" value="Unassembled WGS sequence"/>
</dbReference>
<evidence type="ECO:0000313" key="11">
    <source>
        <dbReference type="Proteomes" id="UP001345827"/>
    </source>
</evidence>
<dbReference type="InterPro" id="IPR033876">
    <property type="entry name" value="SAP-like"/>
</dbReference>
<keyword evidence="7" id="KW-1015">Disulfide bond</keyword>
<dbReference type="EMBL" id="JAXLQG010000015">
    <property type="protein sequence ID" value="KAK5532406.1"/>
    <property type="molecule type" value="Genomic_DNA"/>
</dbReference>
<dbReference type="Gene3D" id="2.40.70.10">
    <property type="entry name" value="Acid Proteases"/>
    <property type="match status" value="2"/>
</dbReference>
<evidence type="ECO:0000256" key="4">
    <source>
        <dbReference type="ARBA" id="ARBA00022750"/>
    </source>
</evidence>
<evidence type="ECO:0000256" key="2">
    <source>
        <dbReference type="ARBA" id="ARBA00022670"/>
    </source>
</evidence>
<dbReference type="CDD" id="cd05474">
    <property type="entry name" value="SAP_like"/>
    <property type="match status" value="1"/>
</dbReference>
<dbReference type="PANTHER" id="PTHR47966:SF65">
    <property type="entry name" value="ASPARTIC-TYPE ENDOPEPTIDASE"/>
    <property type="match status" value="1"/>
</dbReference>
<comment type="similarity">
    <text evidence="1">Belongs to the peptidase A1 family.</text>
</comment>
<comment type="caution">
    <text evidence="10">The sequence shown here is derived from an EMBL/GenBank/DDBJ whole genome shotgun (WGS) entry which is preliminary data.</text>
</comment>
<evidence type="ECO:0000256" key="8">
    <source>
        <dbReference type="SAM" id="SignalP"/>
    </source>
</evidence>